<protein>
    <recommendedName>
        <fullName evidence="3">HEPN domain-containing protein</fullName>
    </recommendedName>
</protein>
<evidence type="ECO:0000313" key="2">
    <source>
        <dbReference type="Proteomes" id="UP000179034"/>
    </source>
</evidence>
<dbReference type="AlphaFoldDB" id="A0A1F5YAF1"/>
<evidence type="ECO:0008006" key="3">
    <source>
        <dbReference type="Google" id="ProtNLM"/>
    </source>
</evidence>
<gene>
    <name evidence="1" type="ORF">A2Z06_00470</name>
</gene>
<evidence type="ECO:0000313" key="1">
    <source>
        <dbReference type="EMBL" id="OGF97187.1"/>
    </source>
</evidence>
<proteinExistence type="predicted"/>
<accession>A0A1F5YAF1</accession>
<name>A0A1F5YAF1_9BACT</name>
<dbReference type="Proteomes" id="UP000179034">
    <property type="component" value="Unassembled WGS sequence"/>
</dbReference>
<comment type="caution">
    <text evidence="1">The sequence shown here is derived from an EMBL/GenBank/DDBJ whole genome shotgun (WGS) entry which is preliminary data.</text>
</comment>
<dbReference type="EMBL" id="MFIW01000094">
    <property type="protein sequence ID" value="OGF97187.1"/>
    <property type="molecule type" value="Genomic_DNA"/>
</dbReference>
<sequence length="143" mass="16471">MDKPDGDGMKDGRRMLRRAEELLDEGNYRESIEAGILGSELVLGAMLDSWDLAPSDPGCWGRLKTAGRRLPITVTAYLRHCCRRIDRRRALYHRLDEDRAGNIFEEEDAMEMINYAREIVKFAQRHHRRPEGLDDPYAPQSLG</sequence>
<reference evidence="1 2" key="1">
    <citation type="journal article" date="2016" name="Nat. Commun.">
        <title>Thousands of microbial genomes shed light on interconnected biogeochemical processes in an aquifer system.</title>
        <authorList>
            <person name="Anantharaman K."/>
            <person name="Brown C.T."/>
            <person name="Hug L.A."/>
            <person name="Sharon I."/>
            <person name="Castelle C.J."/>
            <person name="Probst A.J."/>
            <person name="Thomas B.C."/>
            <person name="Singh A."/>
            <person name="Wilkins M.J."/>
            <person name="Karaoz U."/>
            <person name="Brodie E.L."/>
            <person name="Williams K.H."/>
            <person name="Hubbard S.S."/>
            <person name="Banfield J.F."/>
        </authorList>
    </citation>
    <scope>NUCLEOTIDE SEQUENCE [LARGE SCALE GENOMIC DNA]</scope>
</reference>
<organism evidence="1 2">
    <name type="scientific">Candidatus Glassbacteria bacterium RBG_16_58_8</name>
    <dbReference type="NCBI Taxonomy" id="1817866"/>
    <lineage>
        <taxon>Bacteria</taxon>
        <taxon>Candidatus Glassiibacteriota</taxon>
    </lineage>
</organism>